<proteinExistence type="predicted"/>
<evidence type="ECO:0000256" key="2">
    <source>
        <dbReference type="SAM" id="SignalP"/>
    </source>
</evidence>
<evidence type="ECO:0000313" key="4">
    <source>
        <dbReference type="Proteomes" id="UP000680839"/>
    </source>
</evidence>
<feature type="chain" id="PRO_5037907733" evidence="2">
    <location>
        <begin position="34"/>
        <end position="187"/>
    </location>
</feature>
<evidence type="ECO:0000256" key="1">
    <source>
        <dbReference type="SAM" id="MobiDB-lite"/>
    </source>
</evidence>
<evidence type="ECO:0000313" key="3">
    <source>
        <dbReference type="EMBL" id="QWG12230.1"/>
    </source>
</evidence>
<name>A0A975NCD8_9BRAD</name>
<feature type="region of interest" description="Disordered" evidence="1">
    <location>
        <begin position="85"/>
        <end position="107"/>
    </location>
</feature>
<accession>A0A975NCD8</accession>
<organism evidence="3 4">
    <name type="scientific">Bradyrhizobium sediminis</name>
    <dbReference type="NCBI Taxonomy" id="2840469"/>
    <lineage>
        <taxon>Bacteria</taxon>
        <taxon>Pseudomonadati</taxon>
        <taxon>Pseudomonadota</taxon>
        <taxon>Alphaproteobacteria</taxon>
        <taxon>Hyphomicrobiales</taxon>
        <taxon>Nitrobacteraceae</taxon>
        <taxon>Bradyrhizobium</taxon>
    </lineage>
</organism>
<dbReference type="Proteomes" id="UP000680839">
    <property type="component" value="Chromosome"/>
</dbReference>
<gene>
    <name evidence="3" type="ORF">KMZ29_21325</name>
</gene>
<dbReference type="RefSeq" id="WP_215621064.1">
    <property type="nucleotide sequence ID" value="NZ_CP076134.1"/>
</dbReference>
<feature type="signal peptide" evidence="2">
    <location>
        <begin position="1"/>
        <end position="33"/>
    </location>
</feature>
<sequence length="187" mass="19455">MNVFILRRIAPSACAIAIAIAALIGVQTGPAAADAPRQLYNRTIQASWSVSVARTGPDGQKSNSGSVVYHTIYVSSSGRLFERGSRATKKGKKQTDNAPGSTINAGGEATGLRFEGNRLVGSTAFAQGARRFIVSFDPGFSSCSVAVTFGREGGGLKRRGVDGVLYTIDSMTASGESCSIREGNPFG</sequence>
<reference evidence="3" key="1">
    <citation type="submission" date="2021-06" db="EMBL/GenBank/DDBJ databases">
        <title>Bradyrhizobium sp. S2-20-1 Genome sequencing.</title>
        <authorList>
            <person name="Jin L."/>
        </authorList>
    </citation>
    <scope>NUCLEOTIDE SEQUENCE</scope>
    <source>
        <strain evidence="3">S2-20-1</strain>
    </source>
</reference>
<protein>
    <submittedName>
        <fullName evidence="3">Uncharacterized protein</fullName>
    </submittedName>
</protein>
<dbReference type="EMBL" id="CP076134">
    <property type="protein sequence ID" value="QWG12230.1"/>
    <property type="molecule type" value="Genomic_DNA"/>
</dbReference>
<dbReference type="AlphaFoldDB" id="A0A975NCD8"/>
<keyword evidence="2" id="KW-0732">Signal</keyword>